<dbReference type="RefSeq" id="WP_221406676.1">
    <property type="nucleotide sequence ID" value="NZ_FZPD01000002.1"/>
</dbReference>
<organism evidence="1 2">
    <name type="scientific">Ekhidna lutea</name>
    <dbReference type="NCBI Taxonomy" id="447679"/>
    <lineage>
        <taxon>Bacteria</taxon>
        <taxon>Pseudomonadati</taxon>
        <taxon>Bacteroidota</taxon>
        <taxon>Cytophagia</taxon>
        <taxon>Cytophagales</taxon>
        <taxon>Reichenbachiellaceae</taxon>
        <taxon>Ekhidna</taxon>
    </lineage>
</organism>
<dbReference type="EMBL" id="FZPD01000002">
    <property type="protein sequence ID" value="SNS70683.1"/>
    <property type="molecule type" value="Genomic_DNA"/>
</dbReference>
<keyword evidence="2" id="KW-1185">Reference proteome</keyword>
<name>A0A239GQA3_EKHLU</name>
<gene>
    <name evidence="1" type="ORF">SAMN05421640_0934</name>
</gene>
<accession>A0A239GQA3</accession>
<dbReference type="AlphaFoldDB" id="A0A239GQA3"/>
<evidence type="ECO:0000313" key="2">
    <source>
        <dbReference type="Proteomes" id="UP000198393"/>
    </source>
</evidence>
<proteinExistence type="predicted"/>
<evidence type="ECO:0008006" key="3">
    <source>
        <dbReference type="Google" id="ProtNLM"/>
    </source>
</evidence>
<sequence length="65" mass="7922">MPEKMEITRSWREQKVMLKRRFAILSDFDFEYKDGKRESMLDRLSTKLKKSRAELDSLFAELQTY</sequence>
<evidence type="ECO:0000313" key="1">
    <source>
        <dbReference type="EMBL" id="SNS70683.1"/>
    </source>
</evidence>
<dbReference type="Proteomes" id="UP000198393">
    <property type="component" value="Unassembled WGS sequence"/>
</dbReference>
<reference evidence="1 2" key="1">
    <citation type="submission" date="2017-06" db="EMBL/GenBank/DDBJ databases">
        <authorList>
            <person name="Kim H.J."/>
            <person name="Triplett B.A."/>
        </authorList>
    </citation>
    <scope>NUCLEOTIDE SEQUENCE [LARGE SCALE GENOMIC DNA]</scope>
    <source>
        <strain evidence="1 2">DSM 19307</strain>
    </source>
</reference>
<protein>
    <recommendedName>
        <fullName evidence="3">General stress protein CsbD</fullName>
    </recommendedName>
</protein>